<reference evidence="2 3" key="1">
    <citation type="submission" date="2019-05" db="EMBL/GenBank/DDBJ databases">
        <title>Another draft genome of Portunus trituberculatus and its Hox gene families provides insights of decapod evolution.</title>
        <authorList>
            <person name="Jeong J.-H."/>
            <person name="Song I."/>
            <person name="Kim S."/>
            <person name="Choi T."/>
            <person name="Kim D."/>
            <person name="Ryu S."/>
            <person name="Kim W."/>
        </authorList>
    </citation>
    <scope>NUCLEOTIDE SEQUENCE [LARGE SCALE GENOMIC DNA]</scope>
    <source>
        <tissue evidence="2">Muscle</tissue>
    </source>
</reference>
<name>A0A5B7JQ36_PORTR</name>
<organism evidence="2 3">
    <name type="scientific">Portunus trituberculatus</name>
    <name type="common">Swimming crab</name>
    <name type="synonym">Neptunus trituberculatus</name>
    <dbReference type="NCBI Taxonomy" id="210409"/>
    <lineage>
        <taxon>Eukaryota</taxon>
        <taxon>Metazoa</taxon>
        <taxon>Ecdysozoa</taxon>
        <taxon>Arthropoda</taxon>
        <taxon>Crustacea</taxon>
        <taxon>Multicrustacea</taxon>
        <taxon>Malacostraca</taxon>
        <taxon>Eumalacostraca</taxon>
        <taxon>Eucarida</taxon>
        <taxon>Decapoda</taxon>
        <taxon>Pleocyemata</taxon>
        <taxon>Brachyura</taxon>
        <taxon>Eubrachyura</taxon>
        <taxon>Portunoidea</taxon>
        <taxon>Portunidae</taxon>
        <taxon>Portuninae</taxon>
        <taxon>Portunus</taxon>
    </lineage>
</organism>
<dbReference type="EMBL" id="VSRR010106942">
    <property type="protein sequence ID" value="MPC96685.1"/>
    <property type="molecule type" value="Genomic_DNA"/>
</dbReference>
<evidence type="ECO:0000256" key="1">
    <source>
        <dbReference type="SAM" id="MobiDB-lite"/>
    </source>
</evidence>
<protein>
    <submittedName>
        <fullName evidence="2">Uncharacterized protein</fullName>
    </submittedName>
</protein>
<evidence type="ECO:0000313" key="3">
    <source>
        <dbReference type="Proteomes" id="UP000324222"/>
    </source>
</evidence>
<evidence type="ECO:0000313" key="2">
    <source>
        <dbReference type="EMBL" id="MPC96685.1"/>
    </source>
</evidence>
<accession>A0A5B7JQ36</accession>
<feature type="compositionally biased region" description="Basic and acidic residues" evidence="1">
    <location>
        <begin position="9"/>
        <end position="29"/>
    </location>
</feature>
<feature type="region of interest" description="Disordered" evidence="1">
    <location>
        <begin position="1"/>
        <end position="40"/>
    </location>
</feature>
<gene>
    <name evidence="2" type="ORF">E2C01_091960</name>
</gene>
<dbReference type="AlphaFoldDB" id="A0A5B7JQ36"/>
<dbReference type="Proteomes" id="UP000324222">
    <property type="component" value="Unassembled WGS sequence"/>
</dbReference>
<keyword evidence="3" id="KW-1185">Reference proteome</keyword>
<sequence length="69" mass="7461">MALISVTPRPREVAARTPRRHYERDEKANAGRPPPSLSSLLPTSHITHFPPVGESGAGVFMENWGRGGG</sequence>
<comment type="caution">
    <text evidence="2">The sequence shown here is derived from an EMBL/GenBank/DDBJ whole genome shotgun (WGS) entry which is preliminary data.</text>
</comment>
<proteinExistence type="predicted"/>